<comment type="caution">
    <text evidence="1">The sequence shown here is derived from an EMBL/GenBank/DDBJ whole genome shotgun (WGS) entry which is preliminary data.</text>
</comment>
<evidence type="ECO:0000313" key="2">
    <source>
        <dbReference type="EMBL" id="CAF5138247.1"/>
    </source>
</evidence>
<protein>
    <recommendedName>
        <fullName evidence="4">NLRC3 protein</fullName>
    </recommendedName>
</protein>
<reference evidence="1" key="1">
    <citation type="submission" date="2021-02" db="EMBL/GenBank/DDBJ databases">
        <authorList>
            <person name="Nowell W R."/>
        </authorList>
    </citation>
    <scope>NUCLEOTIDE SEQUENCE</scope>
</reference>
<gene>
    <name evidence="2" type="ORF">BYL167_LOCUS69706</name>
    <name evidence="1" type="ORF">CJN711_LOCUS7277</name>
</gene>
<dbReference type="InterPro" id="IPR032675">
    <property type="entry name" value="LRR_dom_sf"/>
</dbReference>
<name>A0A814PC69_9BILA</name>
<dbReference type="EMBL" id="CAJNOV010002458">
    <property type="protein sequence ID" value="CAF1103653.1"/>
    <property type="molecule type" value="Genomic_DNA"/>
</dbReference>
<evidence type="ECO:0000313" key="1">
    <source>
        <dbReference type="EMBL" id="CAF1103653.1"/>
    </source>
</evidence>
<proteinExistence type="predicted"/>
<accession>A0A814PC69</accession>
<dbReference type="SUPFAM" id="SSF52047">
    <property type="entry name" value="RNI-like"/>
    <property type="match status" value="1"/>
</dbReference>
<evidence type="ECO:0000313" key="3">
    <source>
        <dbReference type="Proteomes" id="UP000663855"/>
    </source>
</evidence>
<dbReference type="AlphaFoldDB" id="A0A814PC69"/>
<organism evidence="1 3">
    <name type="scientific">Rotaria magnacalcarata</name>
    <dbReference type="NCBI Taxonomy" id="392030"/>
    <lineage>
        <taxon>Eukaryota</taxon>
        <taxon>Metazoa</taxon>
        <taxon>Spiralia</taxon>
        <taxon>Gnathifera</taxon>
        <taxon>Rotifera</taxon>
        <taxon>Eurotatoria</taxon>
        <taxon>Bdelloidea</taxon>
        <taxon>Philodinida</taxon>
        <taxon>Philodinidae</taxon>
        <taxon>Rotaria</taxon>
    </lineage>
</organism>
<feature type="non-terminal residue" evidence="1">
    <location>
        <position position="1"/>
    </location>
</feature>
<sequence length="40" mass="4303">TSIVKALEFGSNGITDKGAEHLTEMLKTKRSITWLALAGN</sequence>
<evidence type="ECO:0008006" key="4">
    <source>
        <dbReference type="Google" id="ProtNLM"/>
    </source>
</evidence>
<dbReference type="Gene3D" id="3.80.10.10">
    <property type="entry name" value="Ribonuclease Inhibitor"/>
    <property type="match status" value="1"/>
</dbReference>
<dbReference type="Proteomes" id="UP000663855">
    <property type="component" value="Unassembled WGS sequence"/>
</dbReference>
<dbReference type="EMBL" id="CAJOBH010250983">
    <property type="protein sequence ID" value="CAF5138247.1"/>
    <property type="molecule type" value="Genomic_DNA"/>
</dbReference>
<dbReference type="Proteomes" id="UP000681967">
    <property type="component" value="Unassembled WGS sequence"/>
</dbReference>